<proteinExistence type="predicted"/>
<keyword evidence="1" id="KW-0479">Metal-binding</keyword>
<evidence type="ECO:0000259" key="3">
    <source>
        <dbReference type="Pfam" id="PF00884"/>
    </source>
</evidence>
<keyword evidence="6" id="KW-1185">Reference proteome</keyword>
<comment type="caution">
    <text evidence="5">The sequence shown here is derived from an EMBL/GenBank/DDBJ whole genome shotgun (WGS) entry which is preliminary data.</text>
</comment>
<evidence type="ECO:0000256" key="1">
    <source>
        <dbReference type="ARBA" id="ARBA00022723"/>
    </source>
</evidence>
<evidence type="ECO:0000313" key="6">
    <source>
        <dbReference type="Proteomes" id="UP000260812"/>
    </source>
</evidence>
<dbReference type="EMBL" id="QVLV01000003">
    <property type="protein sequence ID" value="RGE63636.1"/>
    <property type="molecule type" value="Genomic_DNA"/>
</dbReference>
<dbReference type="AlphaFoldDB" id="A0A3E3ICG3"/>
<reference evidence="5 7" key="1">
    <citation type="submission" date="2018-08" db="EMBL/GenBank/DDBJ databases">
        <title>A genome reference for cultivated species of the human gut microbiota.</title>
        <authorList>
            <person name="Zou Y."/>
            <person name="Xue W."/>
            <person name="Luo G."/>
        </authorList>
    </citation>
    <scope>NUCLEOTIDE SEQUENCE [LARGE SCALE GENOMIC DNA]</scope>
    <source>
        <strain evidence="5 7">AF26-4BH</strain>
        <strain evidence="4">TF05-5AC</strain>
    </source>
</reference>
<dbReference type="CDD" id="cd16148">
    <property type="entry name" value="sulfatase_like"/>
    <property type="match status" value="1"/>
</dbReference>
<protein>
    <submittedName>
        <fullName evidence="5">Sulfatase</fullName>
    </submittedName>
</protein>
<dbReference type="InterPro" id="IPR000917">
    <property type="entry name" value="Sulfatase_N"/>
</dbReference>
<dbReference type="Proteomes" id="UP000261166">
    <property type="component" value="Unassembled WGS sequence"/>
</dbReference>
<gene>
    <name evidence="5" type="ORF">DWY69_26545</name>
    <name evidence="4" type="ORF">DXC51_06775</name>
</gene>
<dbReference type="InterPro" id="IPR017850">
    <property type="entry name" value="Alkaline_phosphatase_core_sf"/>
</dbReference>
<evidence type="ECO:0000313" key="5">
    <source>
        <dbReference type="EMBL" id="RGE64747.1"/>
    </source>
</evidence>
<accession>A0A3E3ICG3</accession>
<evidence type="ECO:0000313" key="7">
    <source>
        <dbReference type="Proteomes" id="UP000261166"/>
    </source>
</evidence>
<dbReference type="Gene3D" id="3.40.720.10">
    <property type="entry name" value="Alkaline Phosphatase, subunit A"/>
    <property type="match status" value="1"/>
</dbReference>
<feature type="domain" description="Sulfatase N-terminal" evidence="3">
    <location>
        <begin position="4"/>
        <end position="339"/>
    </location>
</feature>
<evidence type="ECO:0000256" key="2">
    <source>
        <dbReference type="ARBA" id="ARBA00022801"/>
    </source>
</evidence>
<dbReference type="RefSeq" id="WP_025488723.1">
    <property type="nucleotide sequence ID" value="NZ_CALBAU010000297.1"/>
</dbReference>
<dbReference type="SUPFAM" id="SSF53649">
    <property type="entry name" value="Alkaline phosphatase-like"/>
    <property type="match status" value="1"/>
</dbReference>
<dbReference type="Pfam" id="PF00884">
    <property type="entry name" value="Sulfatase"/>
    <property type="match status" value="1"/>
</dbReference>
<dbReference type="PANTHER" id="PTHR45953">
    <property type="entry name" value="IDURONATE 2-SULFATASE"/>
    <property type="match status" value="1"/>
</dbReference>
<evidence type="ECO:0000313" key="4">
    <source>
        <dbReference type="EMBL" id="RGE63636.1"/>
    </source>
</evidence>
<keyword evidence="2" id="KW-0378">Hydrolase</keyword>
<dbReference type="EMBL" id="QVLU01000037">
    <property type="protein sequence ID" value="RGE64747.1"/>
    <property type="molecule type" value="Genomic_DNA"/>
</dbReference>
<dbReference type="Proteomes" id="UP000260812">
    <property type="component" value="Unassembled WGS sequence"/>
</dbReference>
<name>A0A3E3ICG3_9FIRM</name>
<dbReference type="GeneID" id="97986589"/>
<dbReference type="GO" id="GO:0046872">
    <property type="term" value="F:metal ion binding"/>
    <property type="evidence" value="ECO:0007669"/>
    <property type="project" value="UniProtKB-KW"/>
</dbReference>
<dbReference type="GO" id="GO:0008484">
    <property type="term" value="F:sulfuric ester hydrolase activity"/>
    <property type="evidence" value="ECO:0007669"/>
    <property type="project" value="TreeGrafter"/>
</dbReference>
<dbReference type="PANTHER" id="PTHR45953:SF1">
    <property type="entry name" value="IDURONATE 2-SULFATASE"/>
    <property type="match status" value="1"/>
</dbReference>
<organism evidence="5 7">
    <name type="scientific">Eisenbergiella massiliensis</name>
    <dbReference type="NCBI Taxonomy" id="1720294"/>
    <lineage>
        <taxon>Bacteria</taxon>
        <taxon>Bacillati</taxon>
        <taxon>Bacillota</taxon>
        <taxon>Clostridia</taxon>
        <taxon>Lachnospirales</taxon>
        <taxon>Lachnospiraceae</taxon>
        <taxon>Eisenbergiella</taxon>
    </lineage>
</organism>
<dbReference type="OrthoDB" id="279611at2"/>
<sequence>MRTIMVMYDTLCRNFLSPYGNTWVQTPNFQRLAEKSVTFDTNYVCSLPCMPARRDLHNGRVNFLQRDWGPLEPYDDSMPEILKNHGIYSCLISDHYHYWEDGGCTYHNRYSSWISHRGQEGDFCRGTKEVVEYITGLGSRITDPRTAGEVPKVQDAANRRFCQSEREMPQAETFADGLAFIKENRNNDNWFLQIETFDPHEPFFTQKEWKDKYPELAGYTGSKTDWPAYDPVRENETAEDIGYVRRLYAALVSMCDSYLGKVLDAMDEYDLWKDTMLIVNTDHGFLLGEHDWWGKSIMPAYEEISHTPLFIYDPVSRIQNRRRMQLTSAIDIPATILDFHGLEIPEDMQGHSLLPVIRENQKVRDTALFGFHASHVAITDGRYTYFRAPLYTQESNCYEYTLMPTRMRRPYSVETLRSAVLADPLPNSKGCPVLKTKSEICYVSPVNFGTRLFDVSVDPMQKKPVEDDDVEAGLSDILYSEMERAGAQPEQFVRLGLERTNTPEGIAELRKKENLSQTPAFIPNVKWTQEAKNAWRAIQRMLPPEATEAVGKMLPAIRAGHEDSPVTYDNITGVLKRMLPPETQPQLLYYLTLVARAY</sequence>
<dbReference type="GO" id="GO:0005737">
    <property type="term" value="C:cytoplasm"/>
    <property type="evidence" value="ECO:0007669"/>
    <property type="project" value="TreeGrafter"/>
</dbReference>